<dbReference type="Proteomes" id="UP000284706">
    <property type="component" value="Unassembled WGS sequence"/>
</dbReference>
<sequence length="46" mass="4969">MPISLPDENVEQFLSDITDSIKAINVAMLEPNTPDRVDALARAVAS</sequence>
<evidence type="ECO:0000313" key="2">
    <source>
        <dbReference type="Proteomes" id="UP000284706"/>
    </source>
</evidence>
<dbReference type="AlphaFoldDB" id="A0A409YKQ5"/>
<gene>
    <name evidence="1" type="ORF">CVT26_006121</name>
</gene>
<accession>A0A409YKQ5</accession>
<dbReference type="OrthoDB" id="412006at2759"/>
<comment type="caution">
    <text evidence="1">The sequence shown here is derived from an EMBL/GenBank/DDBJ whole genome shotgun (WGS) entry which is preliminary data.</text>
</comment>
<keyword evidence="2" id="KW-1185">Reference proteome</keyword>
<protein>
    <submittedName>
        <fullName evidence="1">Uncharacterized protein</fullName>
    </submittedName>
</protein>
<dbReference type="InParanoid" id="A0A409YKQ5"/>
<reference evidence="1 2" key="1">
    <citation type="journal article" date="2018" name="Evol. Lett.">
        <title>Horizontal gene cluster transfer increased hallucinogenic mushroom diversity.</title>
        <authorList>
            <person name="Reynolds H.T."/>
            <person name="Vijayakumar V."/>
            <person name="Gluck-Thaler E."/>
            <person name="Korotkin H.B."/>
            <person name="Matheny P.B."/>
            <person name="Slot J.C."/>
        </authorList>
    </citation>
    <scope>NUCLEOTIDE SEQUENCE [LARGE SCALE GENOMIC DNA]</scope>
    <source>
        <strain evidence="1 2">SRW20</strain>
    </source>
</reference>
<proteinExistence type="predicted"/>
<feature type="non-terminal residue" evidence="1">
    <location>
        <position position="46"/>
    </location>
</feature>
<name>A0A409YKQ5_9AGAR</name>
<organism evidence="1 2">
    <name type="scientific">Gymnopilus dilepis</name>
    <dbReference type="NCBI Taxonomy" id="231916"/>
    <lineage>
        <taxon>Eukaryota</taxon>
        <taxon>Fungi</taxon>
        <taxon>Dikarya</taxon>
        <taxon>Basidiomycota</taxon>
        <taxon>Agaricomycotina</taxon>
        <taxon>Agaricomycetes</taxon>
        <taxon>Agaricomycetidae</taxon>
        <taxon>Agaricales</taxon>
        <taxon>Agaricineae</taxon>
        <taxon>Hymenogastraceae</taxon>
        <taxon>Gymnopilus</taxon>
    </lineage>
</organism>
<dbReference type="EMBL" id="NHYE01000714">
    <property type="protein sequence ID" value="PPR03608.1"/>
    <property type="molecule type" value="Genomic_DNA"/>
</dbReference>
<evidence type="ECO:0000313" key="1">
    <source>
        <dbReference type="EMBL" id="PPR03608.1"/>
    </source>
</evidence>